<evidence type="ECO:0000313" key="2">
    <source>
        <dbReference type="Proteomes" id="UP001215151"/>
    </source>
</evidence>
<proteinExistence type="predicted"/>
<accession>A0AAD7XC56</accession>
<comment type="caution">
    <text evidence="1">The sequence shown here is derived from an EMBL/GenBank/DDBJ whole genome shotgun (WGS) entry which is preliminary data.</text>
</comment>
<name>A0AAD7XC56_9APHY</name>
<organism evidence="1 2">
    <name type="scientific">Trametes cubensis</name>
    <dbReference type="NCBI Taxonomy" id="1111947"/>
    <lineage>
        <taxon>Eukaryota</taxon>
        <taxon>Fungi</taxon>
        <taxon>Dikarya</taxon>
        <taxon>Basidiomycota</taxon>
        <taxon>Agaricomycotina</taxon>
        <taxon>Agaricomycetes</taxon>
        <taxon>Polyporales</taxon>
        <taxon>Polyporaceae</taxon>
        <taxon>Trametes</taxon>
    </lineage>
</organism>
<gene>
    <name evidence="1" type="ORF">ONZ51_g4284</name>
</gene>
<dbReference type="EMBL" id="JAPEVG010000082">
    <property type="protein sequence ID" value="KAJ8487253.1"/>
    <property type="molecule type" value="Genomic_DNA"/>
</dbReference>
<evidence type="ECO:0000313" key="1">
    <source>
        <dbReference type="EMBL" id="KAJ8487253.1"/>
    </source>
</evidence>
<sequence length="134" mass="14356">MLFLLGRAPGRRETANFKQAGFRLGGSYSATVPRSATKTPASNDNSPASQLKQLVTFPLSAPPSNKIALREFRSTLLIPHTPTPYALGFSTLALCACDVPGFASRHYSPSSDADRLAFSQGHVQRIAHSPQCLA</sequence>
<dbReference type="AlphaFoldDB" id="A0AAD7XC56"/>
<dbReference type="Proteomes" id="UP001215151">
    <property type="component" value="Unassembled WGS sequence"/>
</dbReference>
<keyword evidence="2" id="KW-1185">Reference proteome</keyword>
<protein>
    <submittedName>
        <fullName evidence="1">Uncharacterized protein</fullName>
    </submittedName>
</protein>
<reference evidence="1" key="1">
    <citation type="submission" date="2022-11" db="EMBL/GenBank/DDBJ databases">
        <title>Genome Sequence of Cubamyces cubensis.</title>
        <authorList>
            <person name="Buettner E."/>
        </authorList>
    </citation>
    <scope>NUCLEOTIDE SEQUENCE</scope>
    <source>
        <strain evidence="1">MPL-01</strain>
    </source>
</reference>